<dbReference type="STRING" id="596327.PORUE0001_0786"/>
<keyword evidence="5" id="KW-1185">Reference proteome</keyword>
<feature type="DNA-binding region" description="H-T-H motif" evidence="2">
    <location>
        <begin position="26"/>
        <end position="45"/>
    </location>
</feature>
<protein>
    <submittedName>
        <fullName evidence="4">Transcriptional regulator, TetR family</fullName>
    </submittedName>
</protein>
<dbReference type="OrthoDB" id="881297at2"/>
<gene>
    <name evidence="4" type="ORF">PORUE0001_0786</name>
</gene>
<dbReference type="PROSITE" id="PS50977">
    <property type="entry name" value="HTH_TETR_2"/>
    <property type="match status" value="1"/>
</dbReference>
<dbReference type="PRINTS" id="PR00455">
    <property type="entry name" value="HTHTETR"/>
</dbReference>
<feature type="domain" description="HTH tetR-type" evidence="3">
    <location>
        <begin position="4"/>
        <end position="63"/>
    </location>
</feature>
<evidence type="ECO:0000256" key="1">
    <source>
        <dbReference type="ARBA" id="ARBA00023125"/>
    </source>
</evidence>
<dbReference type="RefSeq" id="WP_007365022.1">
    <property type="nucleotide sequence ID" value="NZ_ACLR01000116.1"/>
</dbReference>
<dbReference type="InterPro" id="IPR036271">
    <property type="entry name" value="Tet_transcr_reg_TetR-rel_C_sf"/>
</dbReference>
<evidence type="ECO:0000313" key="4">
    <source>
        <dbReference type="EMBL" id="EEK17177.1"/>
    </source>
</evidence>
<name>C2MAT6_9PORP</name>
<evidence type="ECO:0000259" key="3">
    <source>
        <dbReference type="PROSITE" id="PS50977"/>
    </source>
</evidence>
<dbReference type="Pfam" id="PF00440">
    <property type="entry name" value="TetR_N"/>
    <property type="match status" value="1"/>
</dbReference>
<dbReference type="Proteomes" id="UP000003303">
    <property type="component" value="Unassembled WGS sequence"/>
</dbReference>
<dbReference type="Gene3D" id="1.10.357.10">
    <property type="entry name" value="Tetracycline Repressor, domain 2"/>
    <property type="match status" value="1"/>
</dbReference>
<dbReference type="InterPro" id="IPR001647">
    <property type="entry name" value="HTH_TetR"/>
</dbReference>
<dbReference type="SUPFAM" id="SSF46689">
    <property type="entry name" value="Homeodomain-like"/>
    <property type="match status" value="1"/>
</dbReference>
<dbReference type="InterPro" id="IPR009057">
    <property type="entry name" value="Homeodomain-like_sf"/>
</dbReference>
<dbReference type="GO" id="GO:0003677">
    <property type="term" value="F:DNA binding"/>
    <property type="evidence" value="ECO:0007669"/>
    <property type="project" value="UniProtKB-UniRule"/>
</dbReference>
<accession>C2MAT6</accession>
<evidence type="ECO:0000313" key="5">
    <source>
        <dbReference type="Proteomes" id="UP000003303"/>
    </source>
</evidence>
<sequence length="203" mass="23283">MNTNSRKDKYVAKAISILKQEGFRLSLDEMANKMGITKKTLYNNFSSKDELLKECVHAISGDFQSVLSMLEEDASNPIESLTKCFAQLDELFVTLNPVFFSDLMRSNPDQATLEHLMGSRYFEKTMTTNLQRGVQRGLYRSDLDIPFVCEYISYSIFGFYIQAVIRNQPLPTGSYFASILQYHLRAIVSAEGNHFIQYNHDKI</sequence>
<comment type="caution">
    <text evidence="4">The sequence shown here is derived from an EMBL/GenBank/DDBJ whole genome shotgun (WGS) entry which is preliminary data.</text>
</comment>
<organism evidence="4 5">
    <name type="scientific">Porphyromonas uenonis 60-3</name>
    <dbReference type="NCBI Taxonomy" id="596327"/>
    <lineage>
        <taxon>Bacteria</taxon>
        <taxon>Pseudomonadati</taxon>
        <taxon>Bacteroidota</taxon>
        <taxon>Bacteroidia</taxon>
        <taxon>Bacteroidales</taxon>
        <taxon>Porphyromonadaceae</taxon>
        <taxon>Porphyromonas</taxon>
    </lineage>
</organism>
<dbReference type="SUPFAM" id="SSF48498">
    <property type="entry name" value="Tetracyclin repressor-like, C-terminal domain"/>
    <property type="match status" value="1"/>
</dbReference>
<keyword evidence="1 2" id="KW-0238">DNA-binding</keyword>
<reference evidence="4 5" key="1">
    <citation type="submission" date="2009-04" db="EMBL/GenBank/DDBJ databases">
        <authorList>
            <person name="Sebastian Y."/>
            <person name="Madupu R."/>
            <person name="Durkin A.S."/>
            <person name="Torralba M."/>
            <person name="Methe B."/>
            <person name="Sutton G.G."/>
            <person name="Strausberg R.L."/>
            <person name="Nelson K.E."/>
        </authorList>
    </citation>
    <scope>NUCLEOTIDE SEQUENCE [LARGE SCALE GENOMIC DNA]</scope>
    <source>
        <strain evidence="4 5">60-3</strain>
    </source>
</reference>
<evidence type="ECO:0000256" key="2">
    <source>
        <dbReference type="PROSITE-ProRule" id="PRU00335"/>
    </source>
</evidence>
<dbReference type="EMBL" id="ACLR01000116">
    <property type="protein sequence ID" value="EEK17177.1"/>
    <property type="molecule type" value="Genomic_DNA"/>
</dbReference>
<proteinExistence type="predicted"/>
<dbReference type="eggNOG" id="COG1309">
    <property type="taxonomic scope" value="Bacteria"/>
</dbReference>
<dbReference type="AlphaFoldDB" id="C2MAT6"/>